<keyword evidence="3" id="KW-0862">Zinc</keyword>
<proteinExistence type="predicted"/>
<feature type="binding site" evidence="3">
    <location>
        <position position="207"/>
    </location>
    <ligand>
        <name>Zn(2+)</name>
        <dbReference type="ChEBI" id="CHEBI:29105"/>
        <label>1</label>
        <note>catalytic</note>
    </ligand>
</feature>
<dbReference type="GO" id="GO:0005975">
    <property type="term" value="P:carbohydrate metabolic process"/>
    <property type="evidence" value="ECO:0007669"/>
    <property type="project" value="InterPro"/>
</dbReference>
<dbReference type="Proteomes" id="UP000008229">
    <property type="component" value="Chromosome"/>
</dbReference>
<dbReference type="AlphaFoldDB" id="D3FD30"/>
<feature type="active site" description="Proton donor" evidence="1">
    <location>
        <position position="82"/>
    </location>
</feature>
<dbReference type="GO" id="GO:0009025">
    <property type="term" value="F:tagatose-bisphosphate aldolase activity"/>
    <property type="evidence" value="ECO:0007669"/>
    <property type="project" value="UniProtKB-EC"/>
</dbReference>
<reference evidence="5" key="2">
    <citation type="submission" date="2010-01" db="EMBL/GenBank/DDBJ databases">
        <title>The complete genome of Conexibacter woesei DSM 14684.</title>
        <authorList>
            <consortium name="US DOE Joint Genome Institute (JGI-PGF)"/>
            <person name="Lucas S."/>
            <person name="Copeland A."/>
            <person name="Lapidus A."/>
            <person name="Glavina del Rio T."/>
            <person name="Dalin E."/>
            <person name="Tice H."/>
            <person name="Bruce D."/>
            <person name="Goodwin L."/>
            <person name="Pitluck S."/>
            <person name="Kyrpides N."/>
            <person name="Mavromatis K."/>
            <person name="Ivanova N."/>
            <person name="Mikhailova N."/>
            <person name="Chertkov O."/>
            <person name="Brettin T."/>
            <person name="Detter J.C."/>
            <person name="Han C."/>
            <person name="Larimer F."/>
            <person name="Land M."/>
            <person name="Hauser L."/>
            <person name="Markowitz V."/>
            <person name="Cheng J.-F."/>
            <person name="Hugenholtz P."/>
            <person name="Woyke T."/>
            <person name="Wu D."/>
            <person name="Pukall R."/>
            <person name="Steenblock K."/>
            <person name="Schneider S."/>
            <person name="Klenk H.-P."/>
            <person name="Eisen J.A."/>
        </authorList>
    </citation>
    <scope>NUCLEOTIDE SEQUENCE [LARGE SCALE GENOMIC DNA]</scope>
    <source>
        <strain evidence="5">DSM 14684 / CIP 108061 / JCM 11494 / NBRC 100937 / ID131577</strain>
    </source>
</reference>
<dbReference type="STRING" id="469383.Cwoe_3123"/>
<accession>D3FD30</accession>
<feature type="binding site" evidence="3">
    <location>
        <position position="179"/>
    </location>
    <ligand>
        <name>Zn(2+)</name>
        <dbReference type="ChEBI" id="CHEBI:29105"/>
        <label>1</label>
        <note>catalytic</note>
    </ligand>
</feature>
<feature type="binding site" evidence="2">
    <location>
        <begin position="229"/>
        <end position="232"/>
    </location>
    <ligand>
        <name>dihydroxyacetone phosphate</name>
        <dbReference type="ChEBI" id="CHEBI:57642"/>
    </ligand>
</feature>
<dbReference type="SUPFAM" id="SSF51569">
    <property type="entry name" value="Aldolase"/>
    <property type="match status" value="1"/>
</dbReference>
<dbReference type="PANTHER" id="PTHR30304:SF0">
    <property type="entry name" value="D-TAGATOSE-1,6-BISPHOSPHATE ALDOLASE SUBUNIT GATY-RELATED"/>
    <property type="match status" value="1"/>
</dbReference>
<dbReference type="EC" id="4.1.2.40" evidence="4"/>
<keyword evidence="4" id="KW-0456">Lyase</keyword>
<sequence length="289" mass="30839">MSVASLKQILDPAFEERYGVAAINVVDDLSLRAVLAAATALESPLIVQTSLKTVKSIGAPVLAALFRARAEEVPIPVAMHLDHCPEREWITTCLRNGWNSVLFDGSHLDVEENRRQTAEVVEEADGFDVQVEGEIETVRGVEDGVGSDDGGDIHPIEISDGFIADTGVYAFAPAIGTAHGLYAAAPHLMPERVTELVGRRPIPMVLHGGTGLAQAQFEDLIARGCAKVNISTALKIAYLDATREYVAANPGKSDPPSLFKHVGAAVQQMAEDHIRMFGSAGKAAPVQTR</sequence>
<dbReference type="NCBIfam" id="TIGR00167">
    <property type="entry name" value="cbbA"/>
    <property type="match status" value="1"/>
</dbReference>
<dbReference type="GO" id="GO:0008270">
    <property type="term" value="F:zinc ion binding"/>
    <property type="evidence" value="ECO:0007669"/>
    <property type="project" value="InterPro"/>
</dbReference>
<keyword evidence="5" id="KW-1185">Reference proteome</keyword>
<gene>
    <name evidence="4" type="ordered locus">Cwoe_3123</name>
</gene>
<dbReference type="HOGENOM" id="CLU_040088_0_1_11"/>
<name>D3FD30_CONWI</name>
<feature type="binding site" evidence="3">
    <location>
        <position position="83"/>
    </location>
    <ligand>
        <name>Zn(2+)</name>
        <dbReference type="ChEBI" id="CHEBI:29105"/>
        <label>1</label>
        <note>catalytic</note>
    </ligand>
</feature>
<evidence type="ECO:0000256" key="1">
    <source>
        <dbReference type="PIRSR" id="PIRSR001359-1"/>
    </source>
</evidence>
<dbReference type="InterPro" id="IPR000771">
    <property type="entry name" value="FBA_II"/>
</dbReference>
<feature type="binding site" evidence="3">
    <location>
        <position position="134"/>
    </location>
    <ligand>
        <name>Zn(2+)</name>
        <dbReference type="ChEBI" id="CHEBI:29105"/>
        <label>2</label>
    </ligand>
</feature>
<organism evidence="4 5">
    <name type="scientific">Conexibacter woesei (strain DSM 14684 / CCUG 47730 / CIP 108061 / JCM 11494 / NBRC 100937 / ID131577)</name>
    <dbReference type="NCBI Taxonomy" id="469383"/>
    <lineage>
        <taxon>Bacteria</taxon>
        <taxon>Bacillati</taxon>
        <taxon>Actinomycetota</taxon>
        <taxon>Thermoleophilia</taxon>
        <taxon>Solirubrobacterales</taxon>
        <taxon>Conexibacteraceae</taxon>
        <taxon>Conexibacter</taxon>
    </lineage>
</organism>
<dbReference type="KEGG" id="cwo:Cwoe_3123"/>
<reference evidence="4 5" key="1">
    <citation type="journal article" date="2010" name="Stand. Genomic Sci.">
        <title>Complete genome sequence of Conexibacter woesei type strain (ID131577).</title>
        <authorList>
            <person name="Pukall R."/>
            <person name="Lapidus A."/>
            <person name="Glavina Del Rio T."/>
            <person name="Copeland A."/>
            <person name="Tice H."/>
            <person name="Cheng J.-F."/>
            <person name="Lucas S."/>
            <person name="Chen F."/>
            <person name="Nolan M."/>
            <person name="Bruce D."/>
            <person name="Goodwin L."/>
            <person name="Pitluck S."/>
            <person name="Mavromatis K."/>
            <person name="Ivanova N."/>
            <person name="Ovchinnikova G."/>
            <person name="Pati A."/>
            <person name="Chen A."/>
            <person name="Palaniappan K."/>
            <person name="Land M."/>
            <person name="Hauser L."/>
            <person name="Chang Y.-J."/>
            <person name="Jeffries C.D."/>
            <person name="Chain P."/>
            <person name="Meincke L."/>
            <person name="Sims D."/>
            <person name="Brettin T."/>
            <person name="Detter J.C."/>
            <person name="Rohde M."/>
            <person name="Goeker M."/>
            <person name="Bristow J."/>
            <person name="Eisen J.A."/>
            <person name="Markowitz V."/>
            <person name="Kyrpides N.C."/>
            <person name="Klenk H.-P."/>
            <person name="Hugenholtz P."/>
        </authorList>
    </citation>
    <scope>NUCLEOTIDE SEQUENCE [LARGE SCALE GENOMIC DNA]</scope>
    <source>
        <strain evidence="5">DSM 14684 / CIP 108061 / JCM 11494 / NBRC 100937 / ID131577</strain>
    </source>
</reference>
<dbReference type="eggNOG" id="COG0191">
    <property type="taxonomic scope" value="Bacteria"/>
</dbReference>
<comment type="cofactor">
    <cofactor evidence="3">
        <name>Zn(2+)</name>
        <dbReference type="ChEBI" id="CHEBI:29105"/>
    </cofactor>
    <text evidence="3">Binds 2 Zn(2+) ions per subunit. One is catalytic and the other provides a structural contribution.</text>
</comment>
<evidence type="ECO:0000313" key="4">
    <source>
        <dbReference type="EMBL" id="ADB51542.1"/>
    </source>
</evidence>
<feature type="binding site" evidence="3">
    <location>
        <position position="104"/>
    </location>
    <ligand>
        <name>Zn(2+)</name>
        <dbReference type="ChEBI" id="CHEBI:29105"/>
        <label>2</label>
    </ligand>
</feature>
<evidence type="ECO:0000256" key="2">
    <source>
        <dbReference type="PIRSR" id="PIRSR001359-2"/>
    </source>
</evidence>
<dbReference type="InterPro" id="IPR050246">
    <property type="entry name" value="Class_II_FBP_aldolase"/>
</dbReference>
<dbReference type="Pfam" id="PF01116">
    <property type="entry name" value="F_bP_aldolase"/>
    <property type="match status" value="1"/>
</dbReference>
<feature type="binding site" evidence="2">
    <location>
        <begin position="208"/>
        <end position="210"/>
    </location>
    <ligand>
        <name>dihydroxyacetone phosphate</name>
        <dbReference type="ChEBI" id="CHEBI:57642"/>
    </ligand>
</feature>
<dbReference type="Gene3D" id="3.20.20.70">
    <property type="entry name" value="Aldolase class I"/>
    <property type="match status" value="1"/>
</dbReference>
<keyword evidence="3" id="KW-0479">Metal-binding</keyword>
<feature type="binding site" evidence="2">
    <location>
        <position position="180"/>
    </location>
    <ligand>
        <name>dihydroxyacetone phosphate</name>
        <dbReference type="ChEBI" id="CHEBI:57642"/>
    </ligand>
</feature>
<protein>
    <submittedName>
        <fullName evidence="4">Ketose-bisphosphate aldolase</fullName>
        <ecNumber evidence="4">4.1.2.40</ecNumber>
    </submittedName>
</protein>
<evidence type="ECO:0000256" key="3">
    <source>
        <dbReference type="PIRSR" id="PIRSR001359-3"/>
    </source>
</evidence>
<dbReference type="OrthoDB" id="9803995at2"/>
<dbReference type="EMBL" id="CP001854">
    <property type="protein sequence ID" value="ADB51542.1"/>
    <property type="molecule type" value="Genomic_DNA"/>
</dbReference>
<dbReference type="RefSeq" id="WP_012934593.1">
    <property type="nucleotide sequence ID" value="NC_013739.1"/>
</dbReference>
<evidence type="ECO:0000313" key="5">
    <source>
        <dbReference type="Proteomes" id="UP000008229"/>
    </source>
</evidence>
<dbReference type="PANTHER" id="PTHR30304">
    <property type="entry name" value="D-TAGATOSE-1,6-BISPHOSPHATE ALDOLASE"/>
    <property type="match status" value="1"/>
</dbReference>
<dbReference type="PROSITE" id="PS00602">
    <property type="entry name" value="ALDOLASE_CLASS_II_1"/>
    <property type="match status" value="1"/>
</dbReference>
<dbReference type="PIRSF" id="PIRSF001359">
    <property type="entry name" value="F_bP_aldolase_II"/>
    <property type="match status" value="1"/>
</dbReference>
<dbReference type="InterPro" id="IPR013785">
    <property type="entry name" value="Aldolase_TIM"/>
</dbReference>